<feature type="chain" id="PRO_5024326467" evidence="1">
    <location>
        <begin position="26"/>
        <end position="352"/>
    </location>
</feature>
<dbReference type="Proteomes" id="UP000323632">
    <property type="component" value="Unassembled WGS sequence"/>
</dbReference>
<dbReference type="NCBIfam" id="TIGR03519">
    <property type="entry name" value="T9SS_PorP_fam"/>
    <property type="match status" value="1"/>
</dbReference>
<organism evidence="2 3">
    <name type="scientific">Taibaiella lutea</name>
    <dbReference type="NCBI Taxonomy" id="2608001"/>
    <lineage>
        <taxon>Bacteria</taxon>
        <taxon>Pseudomonadati</taxon>
        <taxon>Bacteroidota</taxon>
        <taxon>Chitinophagia</taxon>
        <taxon>Chitinophagales</taxon>
        <taxon>Chitinophagaceae</taxon>
        <taxon>Taibaiella</taxon>
    </lineage>
</organism>
<keyword evidence="3" id="KW-1185">Reference proteome</keyword>
<dbReference type="EMBL" id="VWSH01000003">
    <property type="protein sequence ID" value="KAA5533532.1"/>
    <property type="molecule type" value="Genomic_DNA"/>
</dbReference>
<accession>A0A5M6CHV5</accession>
<dbReference type="AlphaFoldDB" id="A0A5M6CHV5"/>
<evidence type="ECO:0000313" key="2">
    <source>
        <dbReference type="EMBL" id="KAA5533532.1"/>
    </source>
</evidence>
<reference evidence="2 3" key="1">
    <citation type="submission" date="2019-09" db="EMBL/GenBank/DDBJ databases">
        <title>Genome sequence and assembly of Taibaiella sp.</title>
        <authorList>
            <person name="Chhetri G."/>
        </authorList>
    </citation>
    <scope>NUCLEOTIDE SEQUENCE [LARGE SCALE GENOMIC DNA]</scope>
    <source>
        <strain evidence="2 3">KVB11</strain>
    </source>
</reference>
<comment type="caution">
    <text evidence="2">The sequence shown here is derived from an EMBL/GenBank/DDBJ whole genome shotgun (WGS) entry which is preliminary data.</text>
</comment>
<evidence type="ECO:0000256" key="1">
    <source>
        <dbReference type="SAM" id="SignalP"/>
    </source>
</evidence>
<dbReference type="Pfam" id="PF11751">
    <property type="entry name" value="PorP_SprF"/>
    <property type="match status" value="1"/>
</dbReference>
<gene>
    <name evidence="2" type="ORF">F0919_13405</name>
</gene>
<keyword evidence="1" id="KW-0732">Signal</keyword>
<protein>
    <submittedName>
        <fullName evidence="2">Type IX secretion system membrane protein PorP/SprF</fullName>
    </submittedName>
</protein>
<sequence>MKCRITFAGVGLIVAAMLNSGNAQAQDVHFTQFDASPLTLNPANTGAFGGDFRASAIYRDQWRSVTGGDAAFKTIGVSLDMPIIRDISVDDYLAAGLQFYKDQAGDGNLSNTTVMLSLAYHKFLGTDGKKVLTVGLQGGYSHKNIDLSKLYFGDEYLEGAWQPGTSAEWGWLTTGTSNYLINAGINYSQAIGEKSSFVIGVGANNLNQPLESFDKRQAAADVGLGIRYTGQLGAIIGINDKFSLRPAAFVQSQSTAMELVAGNEFNLKVGEGYDLPTATAIYAGIWYRNQDAIMVTAGIEYQGFRIGVGYDYNTSDLKAASNNNGGFEISIRYIKSSPIDFAKKLLYPCSRF</sequence>
<name>A0A5M6CHV5_9BACT</name>
<proteinExistence type="predicted"/>
<dbReference type="RefSeq" id="WP_150033279.1">
    <property type="nucleotide sequence ID" value="NZ_VWSH01000003.1"/>
</dbReference>
<dbReference type="InterPro" id="IPR019861">
    <property type="entry name" value="PorP/SprF_Bacteroidetes"/>
</dbReference>
<evidence type="ECO:0000313" key="3">
    <source>
        <dbReference type="Proteomes" id="UP000323632"/>
    </source>
</evidence>
<feature type="signal peptide" evidence="1">
    <location>
        <begin position="1"/>
        <end position="25"/>
    </location>
</feature>